<evidence type="ECO:0000313" key="9">
    <source>
        <dbReference type="Proteomes" id="UP001269144"/>
    </source>
</evidence>
<feature type="transmembrane region" description="Helical" evidence="6">
    <location>
        <begin position="48"/>
        <end position="71"/>
    </location>
</feature>
<dbReference type="RefSeq" id="WP_311160067.1">
    <property type="nucleotide sequence ID" value="NZ_JAVQLW010000001.1"/>
</dbReference>
<evidence type="ECO:0000256" key="4">
    <source>
        <dbReference type="ARBA" id="ARBA00023136"/>
    </source>
</evidence>
<reference evidence="9" key="1">
    <citation type="submission" date="2023-07" db="EMBL/GenBank/DDBJ databases">
        <title>Paracoccus sp. MBLB3053 whole genome sequence.</title>
        <authorList>
            <person name="Hwang C.Y."/>
            <person name="Cho E.-S."/>
            <person name="Seo M.-J."/>
        </authorList>
    </citation>
    <scope>NUCLEOTIDE SEQUENCE [LARGE SCALE GENOMIC DNA]</scope>
    <source>
        <strain evidence="9">MBLB3053</strain>
    </source>
</reference>
<organism evidence="8 9">
    <name type="scientific">Paracoccus aurantius</name>
    <dbReference type="NCBI Taxonomy" id="3073814"/>
    <lineage>
        <taxon>Bacteria</taxon>
        <taxon>Pseudomonadati</taxon>
        <taxon>Pseudomonadota</taxon>
        <taxon>Alphaproteobacteria</taxon>
        <taxon>Rhodobacterales</taxon>
        <taxon>Paracoccaceae</taxon>
        <taxon>Paracoccus</taxon>
    </lineage>
</organism>
<dbReference type="InterPro" id="IPR010445">
    <property type="entry name" value="LapA_dom"/>
</dbReference>
<proteinExistence type="predicted"/>
<evidence type="ECO:0000256" key="1">
    <source>
        <dbReference type="ARBA" id="ARBA00022475"/>
    </source>
</evidence>
<keyword evidence="9" id="KW-1185">Reference proteome</keyword>
<keyword evidence="2 6" id="KW-0812">Transmembrane</keyword>
<keyword evidence="3 6" id="KW-1133">Transmembrane helix</keyword>
<dbReference type="Proteomes" id="UP001269144">
    <property type="component" value="Unassembled WGS sequence"/>
</dbReference>
<feature type="domain" description="Lipopolysaccharide assembly protein A" evidence="7">
    <location>
        <begin position="23"/>
        <end position="94"/>
    </location>
</feature>
<feature type="region of interest" description="Disordered" evidence="5">
    <location>
        <begin position="114"/>
        <end position="133"/>
    </location>
</feature>
<comment type="caution">
    <text evidence="8">The sequence shown here is derived from an EMBL/GenBank/DDBJ whole genome shotgun (WGS) entry which is preliminary data.</text>
</comment>
<sequence>MRVIRLVLIFLLAVVLILVALANRAPITVNLVPESLSRFTNGQWSMTLPGFLALFIAMVFGLIVGLVWEWLREHGQRAEAKARARELARLEREVGDLRRTHSAPKDDVLAILDESASRPAPKPAAAAALPAPR</sequence>
<dbReference type="EMBL" id="JAVQLW010000001">
    <property type="protein sequence ID" value="MDS9467894.1"/>
    <property type="molecule type" value="Genomic_DNA"/>
</dbReference>
<keyword evidence="4 6" id="KW-0472">Membrane</keyword>
<evidence type="ECO:0000256" key="6">
    <source>
        <dbReference type="SAM" id="Phobius"/>
    </source>
</evidence>
<name>A0ABU2HS59_9RHOB</name>
<gene>
    <name evidence="8" type="ORF">RGQ15_09980</name>
</gene>
<evidence type="ECO:0000256" key="5">
    <source>
        <dbReference type="SAM" id="MobiDB-lite"/>
    </source>
</evidence>
<evidence type="ECO:0000313" key="8">
    <source>
        <dbReference type="EMBL" id="MDS9467894.1"/>
    </source>
</evidence>
<protein>
    <submittedName>
        <fullName evidence="8">LapA family protein</fullName>
    </submittedName>
</protein>
<keyword evidence="1" id="KW-1003">Cell membrane</keyword>
<evidence type="ECO:0000256" key="2">
    <source>
        <dbReference type="ARBA" id="ARBA00022692"/>
    </source>
</evidence>
<accession>A0ABU2HS59</accession>
<evidence type="ECO:0000259" key="7">
    <source>
        <dbReference type="Pfam" id="PF06305"/>
    </source>
</evidence>
<feature type="compositionally biased region" description="Low complexity" evidence="5">
    <location>
        <begin position="123"/>
        <end position="133"/>
    </location>
</feature>
<evidence type="ECO:0000256" key="3">
    <source>
        <dbReference type="ARBA" id="ARBA00022989"/>
    </source>
</evidence>
<dbReference type="Pfam" id="PF06305">
    <property type="entry name" value="LapA_dom"/>
    <property type="match status" value="1"/>
</dbReference>